<proteinExistence type="inferred from homology"/>
<keyword evidence="3" id="KW-0843">Virulence</keyword>
<dbReference type="EMBL" id="JBHTMA010000001">
    <property type="protein sequence ID" value="MFD1225586.1"/>
    <property type="molecule type" value="Genomic_DNA"/>
</dbReference>
<dbReference type="CDD" id="cd06911">
    <property type="entry name" value="VirB9_CagX_TrbG"/>
    <property type="match status" value="1"/>
</dbReference>
<accession>A0ABW3V0L6</accession>
<dbReference type="InterPro" id="IPR010258">
    <property type="entry name" value="Conjugal_tfr_TrbG/VirB9/CagX"/>
</dbReference>
<evidence type="ECO:0000256" key="5">
    <source>
        <dbReference type="SAM" id="SignalP"/>
    </source>
</evidence>
<dbReference type="Gene3D" id="2.60.40.2500">
    <property type="match status" value="1"/>
</dbReference>
<sequence>MKKLLLLCCFLSASSGLAFGAQAPKPGNLDPRVTTVVYQSNNVLKVNATHGISTAIIFENDERLETIALGDTESWQVTPNERKNILFVKPVANNVPTNMNIVTNKRMYFIELIDNKPSAGTKVFGVRFIYPENAVNNAMRKEAEYRAANPNISKINKENVNIDYSFTGSTLIKPTVVFDDGNKTFLKFKGKTPAIFTVNPDYSETLVNFRKEGEYIVVDTTATQFTLRDGANWTCVFNLRKPDFAAPDPNIMAPKQETTSSKRRGSGN</sequence>
<dbReference type="NCBIfam" id="TIGR02781">
    <property type="entry name" value="VirB9"/>
    <property type="match status" value="1"/>
</dbReference>
<organism evidence="6 7">
    <name type="scientific">Pseudochrobactrum kiredjianiae</name>
    <dbReference type="NCBI Taxonomy" id="386305"/>
    <lineage>
        <taxon>Bacteria</taxon>
        <taxon>Pseudomonadati</taxon>
        <taxon>Pseudomonadota</taxon>
        <taxon>Alphaproteobacteria</taxon>
        <taxon>Hyphomicrobiales</taxon>
        <taxon>Brucellaceae</taxon>
        <taxon>Pseudochrobactrum</taxon>
    </lineage>
</organism>
<dbReference type="InterPro" id="IPR014148">
    <property type="entry name" value="VirB9"/>
</dbReference>
<dbReference type="InterPro" id="IPR038161">
    <property type="entry name" value="VirB9/CagX/TrbG_C_sf"/>
</dbReference>
<evidence type="ECO:0000313" key="7">
    <source>
        <dbReference type="Proteomes" id="UP001597263"/>
    </source>
</evidence>
<keyword evidence="7" id="KW-1185">Reference proteome</keyword>
<comment type="similarity">
    <text evidence="1">Belongs to the TrbG/VirB9 family.</text>
</comment>
<evidence type="ECO:0000313" key="6">
    <source>
        <dbReference type="EMBL" id="MFD1225586.1"/>
    </source>
</evidence>
<evidence type="ECO:0000256" key="3">
    <source>
        <dbReference type="ARBA" id="ARBA00023026"/>
    </source>
</evidence>
<comment type="caution">
    <text evidence="6">The sequence shown here is derived from an EMBL/GenBank/DDBJ whole genome shotgun (WGS) entry which is preliminary data.</text>
</comment>
<dbReference type="Proteomes" id="UP001597263">
    <property type="component" value="Unassembled WGS sequence"/>
</dbReference>
<dbReference type="InterPro" id="IPR033645">
    <property type="entry name" value="VirB9/CagX/TrbG_C"/>
</dbReference>
<keyword evidence="2 5" id="KW-0732">Signal</keyword>
<evidence type="ECO:0000256" key="4">
    <source>
        <dbReference type="SAM" id="MobiDB-lite"/>
    </source>
</evidence>
<feature type="region of interest" description="Disordered" evidence="4">
    <location>
        <begin position="247"/>
        <end position="268"/>
    </location>
</feature>
<name>A0ABW3V0L6_9HYPH</name>
<feature type="signal peptide" evidence="5">
    <location>
        <begin position="1"/>
        <end position="20"/>
    </location>
</feature>
<evidence type="ECO:0000256" key="2">
    <source>
        <dbReference type="ARBA" id="ARBA00022729"/>
    </source>
</evidence>
<gene>
    <name evidence="6" type="primary">virB9</name>
    <name evidence="6" type="ORF">ACFQ35_00080</name>
</gene>
<dbReference type="Pfam" id="PF03524">
    <property type="entry name" value="CagX"/>
    <property type="match status" value="1"/>
</dbReference>
<dbReference type="RefSeq" id="WP_213600396.1">
    <property type="nucleotide sequence ID" value="NZ_JAUCBM010000018.1"/>
</dbReference>
<protein>
    <submittedName>
        <fullName evidence="6">P-type conjugative transfer protein VirB9</fullName>
    </submittedName>
</protein>
<reference evidence="7" key="1">
    <citation type="journal article" date="2019" name="Int. J. Syst. Evol. Microbiol.">
        <title>The Global Catalogue of Microorganisms (GCM) 10K type strain sequencing project: providing services to taxonomists for standard genome sequencing and annotation.</title>
        <authorList>
            <consortium name="The Broad Institute Genomics Platform"/>
            <consortium name="The Broad Institute Genome Sequencing Center for Infectious Disease"/>
            <person name="Wu L."/>
            <person name="Ma J."/>
        </authorList>
    </citation>
    <scope>NUCLEOTIDE SEQUENCE [LARGE SCALE GENOMIC DNA]</scope>
    <source>
        <strain evidence="7">CCUG 49584</strain>
    </source>
</reference>
<evidence type="ECO:0000256" key="1">
    <source>
        <dbReference type="ARBA" id="ARBA00006135"/>
    </source>
</evidence>
<feature type="chain" id="PRO_5046833247" evidence="5">
    <location>
        <begin position="21"/>
        <end position="268"/>
    </location>
</feature>